<dbReference type="Proteomes" id="UP000321296">
    <property type="component" value="Chromosome"/>
</dbReference>
<sequence>MVQKETFSEFERQAMRKRAKELKKAKNTEADVLEKIAEMTDEEASFAMTIHDIVKRVAPELKAKTWYGMPAYANADGKVVIFFQAATKFKARYSTIGFNDTASLDEGNLWTTSFAISAMTNDVVAKLTVLIKRSISGNNIS</sequence>
<dbReference type="AlphaFoldDB" id="A0A5B8T201"/>
<accession>A0A5B8T201</accession>
<dbReference type="EMBL" id="CP042383">
    <property type="protein sequence ID" value="QEA43036.1"/>
    <property type="molecule type" value="Genomic_DNA"/>
</dbReference>
<evidence type="ECO:0000313" key="1">
    <source>
        <dbReference type="EMBL" id="QEA43036.1"/>
    </source>
</evidence>
<proteinExistence type="predicted"/>
<evidence type="ECO:0008006" key="3">
    <source>
        <dbReference type="Google" id="ProtNLM"/>
    </source>
</evidence>
<protein>
    <recommendedName>
        <fullName evidence="3">YdhG-like domain-containing protein</fullName>
    </recommendedName>
</protein>
<dbReference type="KEGG" id="lpse:FGL85_03040"/>
<evidence type="ECO:0000313" key="2">
    <source>
        <dbReference type="Proteomes" id="UP000321296"/>
    </source>
</evidence>
<dbReference type="RefSeq" id="WP_147652016.1">
    <property type="nucleotide sequence ID" value="NZ_CP042383.1"/>
</dbReference>
<reference evidence="1 2" key="1">
    <citation type="submission" date="2019-06" db="EMBL/GenBank/DDBJ databases">
        <title>Genome analyses of bacteria isolated from kimchi.</title>
        <authorList>
            <person name="Lee S."/>
            <person name="Ahn S."/>
            <person name="Roh S."/>
        </authorList>
    </citation>
    <scope>NUCLEOTIDE SEQUENCE [LARGE SCALE GENOMIC DNA]</scope>
    <source>
        <strain evidence="1 2">CBA3630</strain>
    </source>
</reference>
<gene>
    <name evidence="1" type="ORF">FGL85_03040</name>
</gene>
<organism evidence="1 2">
    <name type="scientific">Leuconostoc pseudomesenteroides</name>
    <dbReference type="NCBI Taxonomy" id="33968"/>
    <lineage>
        <taxon>Bacteria</taxon>
        <taxon>Bacillati</taxon>
        <taxon>Bacillota</taxon>
        <taxon>Bacilli</taxon>
        <taxon>Lactobacillales</taxon>
        <taxon>Lactobacillaceae</taxon>
        <taxon>Leuconostoc</taxon>
    </lineage>
</organism>
<dbReference type="SUPFAM" id="SSF159888">
    <property type="entry name" value="YdhG-like"/>
    <property type="match status" value="1"/>
</dbReference>
<name>A0A5B8T201_LEUPS</name>